<evidence type="ECO:0000256" key="1">
    <source>
        <dbReference type="SAM" id="Phobius"/>
    </source>
</evidence>
<sequence>MGESPRTKTAEMTTKNGRTSRAALILAATALDATWRTILPGVVGTIVGIMADHALGVTPLLTITGLVLGIALSVSLIYRLFRGIKT</sequence>
<protein>
    <submittedName>
        <fullName evidence="2">AtpZ/AtpI family protein</fullName>
    </submittedName>
</protein>
<dbReference type="InterPro" id="IPR032820">
    <property type="entry name" value="ATPase_put"/>
</dbReference>
<accession>A0A4Q0AHJ7</accession>
<reference evidence="2" key="1">
    <citation type="submission" date="2019-01" db="EMBL/GenBank/DDBJ databases">
        <title>Genomic signatures and co-occurrence patterns of the ultra-small Saccharimodia (Patescibacteria phylum) suggest a symbiotic lifestyle.</title>
        <authorList>
            <person name="Lemos L."/>
            <person name="Medeiros J."/>
            <person name="Andreote F."/>
            <person name="Fernandes G."/>
            <person name="Varani A."/>
            <person name="Oliveira G."/>
            <person name="Pylro V."/>
        </authorList>
    </citation>
    <scope>NUCLEOTIDE SEQUENCE [LARGE SCALE GENOMIC DNA]</scope>
    <source>
        <strain evidence="2">AMD02</strain>
    </source>
</reference>
<keyword evidence="1" id="KW-0472">Membrane</keyword>
<keyword evidence="3" id="KW-1185">Reference proteome</keyword>
<keyword evidence="1" id="KW-1133">Transmembrane helix</keyword>
<dbReference type="Proteomes" id="UP000289257">
    <property type="component" value="Unassembled WGS sequence"/>
</dbReference>
<organism evidence="2 3">
    <name type="scientific">Candidatus Microsaccharimonas sossegonensis</name>
    <dbReference type="NCBI Taxonomy" id="2506948"/>
    <lineage>
        <taxon>Bacteria</taxon>
        <taxon>Candidatus Saccharimonadota</taxon>
        <taxon>Candidatus Saccharimonadia</taxon>
        <taxon>Candidatus Saccharimonadales</taxon>
        <taxon>Candidatus Saccharimonadaceae</taxon>
        <taxon>Candidatus Microsaccharimonas</taxon>
    </lineage>
</organism>
<comment type="caution">
    <text evidence="2">The sequence shown here is derived from an EMBL/GenBank/DDBJ whole genome shotgun (WGS) entry which is preliminary data.</text>
</comment>
<keyword evidence="1" id="KW-0812">Transmembrane</keyword>
<evidence type="ECO:0000313" key="2">
    <source>
        <dbReference type="EMBL" id="RWZ78651.1"/>
    </source>
</evidence>
<dbReference type="Pfam" id="PF09527">
    <property type="entry name" value="ATPase_gene1"/>
    <property type="match status" value="1"/>
</dbReference>
<evidence type="ECO:0000313" key="3">
    <source>
        <dbReference type="Proteomes" id="UP000289257"/>
    </source>
</evidence>
<dbReference type="EMBL" id="SCKX01000001">
    <property type="protein sequence ID" value="RWZ78651.1"/>
    <property type="molecule type" value="Genomic_DNA"/>
</dbReference>
<dbReference type="AlphaFoldDB" id="A0A4Q0AHJ7"/>
<proteinExistence type="predicted"/>
<feature type="transmembrane region" description="Helical" evidence="1">
    <location>
        <begin position="60"/>
        <end position="81"/>
    </location>
</feature>
<name>A0A4Q0AHJ7_9BACT</name>
<gene>
    <name evidence="2" type="ORF">EOT05_02795</name>
</gene>